<dbReference type="PIRSF" id="PIRSF027158">
    <property type="entry name" value="Lys_MTase_YDR198C_prd"/>
    <property type="match status" value="1"/>
</dbReference>
<keyword evidence="2" id="KW-0808">Transferase</keyword>
<evidence type="ECO:0000313" key="5">
    <source>
        <dbReference type="Proteomes" id="UP000187013"/>
    </source>
</evidence>
<dbReference type="SUPFAM" id="SSF82199">
    <property type="entry name" value="SET domain"/>
    <property type="match status" value="1"/>
</dbReference>
<evidence type="ECO:0008006" key="6">
    <source>
        <dbReference type="Google" id="ProtNLM"/>
    </source>
</evidence>
<dbReference type="InterPro" id="IPR016852">
    <property type="entry name" value="SET_MeTrfase"/>
</dbReference>
<dbReference type="InterPro" id="IPR050600">
    <property type="entry name" value="SETD3_SETD6_MTase"/>
</dbReference>
<dbReference type="PANTHER" id="PTHR13271:SF47">
    <property type="entry name" value="ACTIN-HISTIDINE N-METHYLTRANSFERASE"/>
    <property type="match status" value="1"/>
</dbReference>
<name>A0A1Q2ZWY3_ZYGRO</name>
<dbReference type="AlphaFoldDB" id="A0A1Q2ZWY3"/>
<dbReference type="EMBL" id="BDGX01000009">
    <property type="protein sequence ID" value="GAV47895.1"/>
    <property type="molecule type" value="Genomic_DNA"/>
</dbReference>
<keyword evidence="3" id="KW-0949">S-adenosyl-L-methionine</keyword>
<keyword evidence="1" id="KW-0489">Methyltransferase</keyword>
<evidence type="ECO:0000256" key="2">
    <source>
        <dbReference type="ARBA" id="ARBA00022679"/>
    </source>
</evidence>
<dbReference type="Gene3D" id="3.90.1410.10">
    <property type="entry name" value="set domain protein methyltransferase, domain 1"/>
    <property type="match status" value="1"/>
</dbReference>
<evidence type="ECO:0000256" key="3">
    <source>
        <dbReference type="ARBA" id="ARBA00022691"/>
    </source>
</evidence>
<organism evidence="4 5">
    <name type="scientific">Zygosaccharomyces rouxii</name>
    <dbReference type="NCBI Taxonomy" id="4956"/>
    <lineage>
        <taxon>Eukaryota</taxon>
        <taxon>Fungi</taxon>
        <taxon>Dikarya</taxon>
        <taxon>Ascomycota</taxon>
        <taxon>Saccharomycotina</taxon>
        <taxon>Saccharomycetes</taxon>
        <taxon>Saccharomycetales</taxon>
        <taxon>Saccharomycetaceae</taxon>
        <taxon>Zygosaccharomyces</taxon>
    </lineage>
</organism>
<reference evidence="4 5" key="1">
    <citation type="submission" date="2016-08" db="EMBL/GenBank/DDBJ databases">
        <title>Draft genome sequence of allopolyploid Zygosaccharomyces rouxii.</title>
        <authorList>
            <person name="Watanabe J."/>
            <person name="Uehara K."/>
            <person name="Mogi Y."/>
            <person name="Tsukioka Y."/>
        </authorList>
    </citation>
    <scope>NUCLEOTIDE SEQUENCE [LARGE SCALE GENOMIC DNA]</scope>
    <source>
        <strain evidence="4 5">NBRC 110957</strain>
    </source>
</reference>
<dbReference type="PANTHER" id="PTHR13271">
    <property type="entry name" value="UNCHARACTERIZED PUTATIVE METHYLTRANSFERASE"/>
    <property type="match status" value="1"/>
</dbReference>
<dbReference type="GO" id="GO:0016279">
    <property type="term" value="F:protein-lysine N-methyltransferase activity"/>
    <property type="evidence" value="ECO:0007669"/>
    <property type="project" value="TreeGrafter"/>
</dbReference>
<dbReference type="Proteomes" id="UP000187013">
    <property type="component" value="Unassembled WGS sequence"/>
</dbReference>
<dbReference type="GO" id="GO:0032259">
    <property type="term" value="P:methylation"/>
    <property type="evidence" value="ECO:0007669"/>
    <property type="project" value="UniProtKB-KW"/>
</dbReference>
<dbReference type="eggNOG" id="KOG1337">
    <property type="taxonomic scope" value="Eukaryota"/>
</dbReference>
<gene>
    <name evidence="4" type="ORF">ZYGR_0I01910</name>
</gene>
<proteinExistence type="predicted"/>
<protein>
    <recommendedName>
        <fullName evidence="6">SET domain-containing protein</fullName>
    </recommendedName>
</protein>
<accession>A0A1Q2ZWY3</accession>
<dbReference type="InterPro" id="IPR046341">
    <property type="entry name" value="SET_dom_sf"/>
</dbReference>
<sequence length="454" mass="52649">METKIASLTHWLNDNGQFQLSENICVNENEISGRGVTLSSGIIRQNQPIVSVPSACQLNFHTVLYHISKFHSRIRIPNVTEKAETDKIKENELDPRYRAYGILNQDFLLNLSSFQLLELYILGEWILLPLWSGNQIKSFWEPYFAVWPSQDELKSFPAVWKCSKRSDYKDLLDLLPTASKNNMLRISNLVENDWQKISPILNAWNDLFQSPLPLEDQFEKFLHIYCIINSRCLYTEVPLKKDDILSKLTMVPFVDFLNHTQDVDLHCFPKMESLNRSSHGLGPFSIYCGNHTYQTVGEEVLLNYGAHSNDFLINEYGFVIPNNKWNYIDITPEVINMVKDSTIQKFLENNGYWGDYTVSAEDASYRVIVALSLIVTGDFRRVEKLLMGYISEDFFLPKIKPMLYKILAQLKDRSMACIRTLEKNANPDFCRQNLVIIHQDYIEIIEKNLSKICT</sequence>
<evidence type="ECO:0000313" key="4">
    <source>
        <dbReference type="EMBL" id="GAV47895.1"/>
    </source>
</evidence>
<evidence type="ECO:0000256" key="1">
    <source>
        <dbReference type="ARBA" id="ARBA00022603"/>
    </source>
</evidence>
<comment type="caution">
    <text evidence="4">The sequence shown here is derived from an EMBL/GenBank/DDBJ whole genome shotgun (WGS) entry which is preliminary data.</text>
</comment>
<dbReference type="OrthoDB" id="341421at2759"/>